<dbReference type="Pfam" id="PF12796">
    <property type="entry name" value="Ank_2"/>
    <property type="match status" value="2"/>
</dbReference>
<dbReference type="PANTHER" id="PTHR10039:SF5">
    <property type="entry name" value="NACHT DOMAIN-CONTAINING PROTEIN"/>
    <property type="match status" value="1"/>
</dbReference>
<dbReference type="GO" id="GO:0009116">
    <property type="term" value="P:nucleoside metabolic process"/>
    <property type="evidence" value="ECO:0007669"/>
    <property type="project" value="InterPro"/>
</dbReference>
<dbReference type="SUPFAM" id="SSF53167">
    <property type="entry name" value="Purine and uridine phosphorylases"/>
    <property type="match status" value="1"/>
</dbReference>
<evidence type="ECO:0000256" key="1">
    <source>
        <dbReference type="ARBA" id="ARBA00022737"/>
    </source>
</evidence>
<evidence type="ECO:0000313" key="5">
    <source>
        <dbReference type="Proteomes" id="UP000184356"/>
    </source>
</evidence>
<dbReference type="SUPFAM" id="SSF48403">
    <property type="entry name" value="Ankyrin repeat"/>
    <property type="match status" value="1"/>
</dbReference>
<dbReference type="Gene3D" id="3.40.50.1580">
    <property type="entry name" value="Nucleoside phosphorylase domain"/>
    <property type="match status" value="1"/>
</dbReference>
<dbReference type="VEuPathDB" id="FungiDB:ASPSYDRAFT_53248"/>
<dbReference type="SUPFAM" id="SSF52540">
    <property type="entry name" value="P-loop containing nucleoside triphosphate hydrolases"/>
    <property type="match status" value="1"/>
</dbReference>
<organism evidence="4 5">
    <name type="scientific">Aspergillus sydowii CBS 593.65</name>
    <dbReference type="NCBI Taxonomy" id="1036612"/>
    <lineage>
        <taxon>Eukaryota</taxon>
        <taxon>Fungi</taxon>
        <taxon>Dikarya</taxon>
        <taxon>Ascomycota</taxon>
        <taxon>Pezizomycotina</taxon>
        <taxon>Eurotiomycetes</taxon>
        <taxon>Eurotiomycetidae</taxon>
        <taxon>Eurotiales</taxon>
        <taxon>Aspergillaceae</taxon>
        <taxon>Aspergillus</taxon>
        <taxon>Aspergillus subgen. Nidulantes</taxon>
    </lineage>
</organism>
<dbReference type="Pfam" id="PF24883">
    <property type="entry name" value="NPHP3_N"/>
    <property type="match status" value="1"/>
</dbReference>
<dbReference type="InterPro" id="IPR036770">
    <property type="entry name" value="Ankyrin_rpt-contain_sf"/>
</dbReference>
<dbReference type="SMART" id="SM00248">
    <property type="entry name" value="ANK"/>
    <property type="match status" value="8"/>
</dbReference>
<dbReference type="PANTHER" id="PTHR10039">
    <property type="entry name" value="AMELOGENIN"/>
    <property type="match status" value="1"/>
</dbReference>
<dbReference type="OrthoDB" id="194358at2759"/>
<dbReference type="Proteomes" id="UP000184356">
    <property type="component" value="Unassembled WGS sequence"/>
</dbReference>
<dbReference type="PROSITE" id="PS50088">
    <property type="entry name" value="ANK_REPEAT"/>
    <property type="match status" value="1"/>
</dbReference>
<evidence type="ECO:0000259" key="3">
    <source>
        <dbReference type="Pfam" id="PF24883"/>
    </source>
</evidence>
<dbReference type="InterPro" id="IPR056884">
    <property type="entry name" value="NPHP3-like_N"/>
</dbReference>
<feature type="repeat" description="ANK" evidence="2">
    <location>
        <begin position="1000"/>
        <end position="1033"/>
    </location>
</feature>
<dbReference type="InterPro" id="IPR035994">
    <property type="entry name" value="Nucleoside_phosphorylase_sf"/>
</dbReference>
<keyword evidence="1" id="KW-0677">Repeat</keyword>
<evidence type="ECO:0000313" key="4">
    <source>
        <dbReference type="EMBL" id="OJJ63582.1"/>
    </source>
</evidence>
<dbReference type="InterPro" id="IPR027417">
    <property type="entry name" value="P-loop_NTPase"/>
</dbReference>
<dbReference type="RefSeq" id="XP_040707388.1">
    <property type="nucleotide sequence ID" value="XM_040848656.1"/>
</dbReference>
<protein>
    <recommendedName>
        <fullName evidence="3">Nephrocystin 3-like N-terminal domain-containing protein</fullName>
    </recommendedName>
</protein>
<sequence length="1111" mass="125570">MSAIRYMLDDEHFGLREVHGDPNSYIVGTLSGHNVVITCLPENQGKGAAAIVATNMARTFPGIEWRLLVGIGGGVPSDKNDIRMPEGLHSGVIQYDLGKDTGDAFIRKGYLSPAPSALRSAVVRMRSDHRTRPNKISEFFMEMTHLNAQSDLGDVLCFEMEAAGILTEFPCLVIRGISDYADSHKNDVWHHYAAAAAAGCAKELLSYLGSGFADEIELDHDISSQHHDGDNTSLSQEAKQELLESLRFDRIEARKGNIKSSHTKTCKWLLETPEYCRWLDTTELNDHHGVLWIKGKPGAGKSTLMKFALDNALEKMDDRTVLHFFFNARGEELEKSTIGMYQTLLWQLFGKLNPPAITARYRDKGFRWNVVLLEEVFRKAIQSLGQSTILCFIDALDECEETQIRDMLRFFEDMAELAVKAGIRFNLLFASRHYPHITIKKGLELTLESEKGHSDDIVAYVESELKIGDSNLATQVKIKDEIQRKASGVFMWVVLVVRILNKQHDRGHINTLWQKLQETPDDLHKLFRDILERDDHGALRDDLFSCIQWVLFAIQPLKPVELYCILLFQADSGATNEWNTENITDEAIKKYILDCSKGLAEITDPDPTVQFIHESVRDFLLKEDWLSQIRPDLRDNFEGQSHEHLKMCCLEYMTMKSIPDCLGLETLLSEADRWEVYEHPCRKAAEAFPFLDYAVSNVLHHADMAASSGIMQSAFLESFQLSYWSALSAIFRDDIRYQFSPSASLQYVLADYGLLNLIEACPFSPSWLEKENNNERDGLPLFLCLAPLSKDALQTIMRAYLRNGPPGSKLHELYHRGVRATRHNFELQKQNPVPPVAPGTGEELLFIFMLETGAILPEEEDHAGRTPLEYAAVNGYLQLAQVSLDRERADPDFDSSRTRSALLSAVSSRQEEIVKLLLADWRVDPNCPDFNRERALKCAAEDGQEGIVKLLLADMRVDPNFHFPDTPTALSGAAKNAWKGRQEIVKLLLADQRVELTIQDGEGLLIWAARNGHTDVVDLLLVDRGVDPNIQRDGAPVTWAARNGHEETVKLLLADQRVDPDIRDDILDREPLSWAVQHGHEKIVKLLLADERVQRNNRLKIVKSQLMEAAL</sequence>
<name>A0A1L9TVZ9_9EURO</name>
<evidence type="ECO:0000256" key="2">
    <source>
        <dbReference type="PROSITE-ProRule" id="PRU00023"/>
    </source>
</evidence>
<dbReference type="EMBL" id="KV878582">
    <property type="protein sequence ID" value="OJJ63582.1"/>
    <property type="molecule type" value="Genomic_DNA"/>
</dbReference>
<keyword evidence="5" id="KW-1185">Reference proteome</keyword>
<dbReference type="AlphaFoldDB" id="A0A1L9TVZ9"/>
<keyword evidence="2" id="KW-0040">ANK repeat</keyword>
<accession>A0A1L9TVZ9</accession>
<reference evidence="5" key="1">
    <citation type="journal article" date="2017" name="Genome Biol.">
        <title>Comparative genomics reveals high biological diversity and specific adaptations in the industrially and medically important fungal genus Aspergillus.</title>
        <authorList>
            <person name="de Vries R.P."/>
            <person name="Riley R."/>
            <person name="Wiebenga A."/>
            <person name="Aguilar-Osorio G."/>
            <person name="Amillis S."/>
            <person name="Uchima C.A."/>
            <person name="Anderluh G."/>
            <person name="Asadollahi M."/>
            <person name="Askin M."/>
            <person name="Barry K."/>
            <person name="Battaglia E."/>
            <person name="Bayram O."/>
            <person name="Benocci T."/>
            <person name="Braus-Stromeyer S.A."/>
            <person name="Caldana C."/>
            <person name="Canovas D."/>
            <person name="Cerqueira G.C."/>
            <person name="Chen F."/>
            <person name="Chen W."/>
            <person name="Choi C."/>
            <person name="Clum A."/>
            <person name="Dos Santos R.A."/>
            <person name="Damasio A.R."/>
            <person name="Diallinas G."/>
            <person name="Emri T."/>
            <person name="Fekete E."/>
            <person name="Flipphi M."/>
            <person name="Freyberg S."/>
            <person name="Gallo A."/>
            <person name="Gournas C."/>
            <person name="Habgood R."/>
            <person name="Hainaut M."/>
            <person name="Harispe M.L."/>
            <person name="Henrissat B."/>
            <person name="Hilden K.S."/>
            <person name="Hope R."/>
            <person name="Hossain A."/>
            <person name="Karabika E."/>
            <person name="Karaffa L."/>
            <person name="Karanyi Z."/>
            <person name="Krasevec N."/>
            <person name="Kuo A."/>
            <person name="Kusch H."/>
            <person name="LaButti K."/>
            <person name="Lagendijk E.L."/>
            <person name="Lapidus A."/>
            <person name="Levasseur A."/>
            <person name="Lindquist E."/>
            <person name="Lipzen A."/>
            <person name="Logrieco A.F."/>
            <person name="MacCabe A."/>
            <person name="Maekelae M.R."/>
            <person name="Malavazi I."/>
            <person name="Melin P."/>
            <person name="Meyer V."/>
            <person name="Mielnichuk N."/>
            <person name="Miskei M."/>
            <person name="Molnar A.P."/>
            <person name="Mule G."/>
            <person name="Ngan C.Y."/>
            <person name="Orejas M."/>
            <person name="Orosz E."/>
            <person name="Ouedraogo J.P."/>
            <person name="Overkamp K.M."/>
            <person name="Park H.-S."/>
            <person name="Perrone G."/>
            <person name="Piumi F."/>
            <person name="Punt P.J."/>
            <person name="Ram A.F."/>
            <person name="Ramon A."/>
            <person name="Rauscher S."/>
            <person name="Record E."/>
            <person name="Riano-Pachon D.M."/>
            <person name="Robert V."/>
            <person name="Roehrig J."/>
            <person name="Ruller R."/>
            <person name="Salamov A."/>
            <person name="Salih N.S."/>
            <person name="Samson R.A."/>
            <person name="Sandor E."/>
            <person name="Sanguinetti M."/>
            <person name="Schuetze T."/>
            <person name="Sepcic K."/>
            <person name="Shelest E."/>
            <person name="Sherlock G."/>
            <person name="Sophianopoulou V."/>
            <person name="Squina F.M."/>
            <person name="Sun H."/>
            <person name="Susca A."/>
            <person name="Todd R.B."/>
            <person name="Tsang A."/>
            <person name="Unkles S.E."/>
            <person name="van de Wiele N."/>
            <person name="van Rossen-Uffink D."/>
            <person name="Oliveira J.V."/>
            <person name="Vesth T.C."/>
            <person name="Visser J."/>
            <person name="Yu J.-H."/>
            <person name="Zhou M."/>
            <person name="Andersen M.R."/>
            <person name="Archer D.B."/>
            <person name="Baker S.E."/>
            <person name="Benoit I."/>
            <person name="Brakhage A.A."/>
            <person name="Braus G.H."/>
            <person name="Fischer R."/>
            <person name="Frisvad J.C."/>
            <person name="Goldman G.H."/>
            <person name="Houbraken J."/>
            <person name="Oakley B."/>
            <person name="Pocsi I."/>
            <person name="Scazzocchio C."/>
            <person name="Seiboth B."/>
            <person name="vanKuyk P.A."/>
            <person name="Wortman J."/>
            <person name="Dyer P.S."/>
            <person name="Grigoriev I.V."/>
        </authorList>
    </citation>
    <scope>NUCLEOTIDE SEQUENCE [LARGE SCALE GENOMIC DNA]</scope>
    <source>
        <strain evidence="5">CBS 593.65</strain>
    </source>
</reference>
<dbReference type="Gene3D" id="3.40.50.300">
    <property type="entry name" value="P-loop containing nucleotide triphosphate hydrolases"/>
    <property type="match status" value="1"/>
</dbReference>
<dbReference type="STRING" id="1036612.A0A1L9TVZ9"/>
<proteinExistence type="predicted"/>
<gene>
    <name evidence="4" type="ORF">ASPSYDRAFT_53248</name>
</gene>
<dbReference type="InterPro" id="IPR002110">
    <property type="entry name" value="Ankyrin_rpt"/>
</dbReference>
<dbReference type="GeneID" id="63764729"/>
<dbReference type="Gene3D" id="1.25.40.20">
    <property type="entry name" value="Ankyrin repeat-containing domain"/>
    <property type="match status" value="1"/>
</dbReference>
<feature type="domain" description="Nephrocystin 3-like N-terminal" evidence="3">
    <location>
        <begin position="265"/>
        <end position="432"/>
    </location>
</feature>
<dbReference type="GO" id="GO:0003824">
    <property type="term" value="F:catalytic activity"/>
    <property type="evidence" value="ECO:0007669"/>
    <property type="project" value="InterPro"/>
</dbReference>